<dbReference type="AlphaFoldDB" id="A0A9P8AWD6"/>
<dbReference type="RefSeq" id="XP_043042337.1">
    <property type="nucleotide sequence ID" value="XM_043189978.1"/>
</dbReference>
<name>A0A9P8AWD6_9AGAR</name>
<accession>A0A9P8AWD6</accession>
<comment type="caution">
    <text evidence="1">The sequence shown here is derived from an EMBL/GenBank/DDBJ whole genome shotgun (WGS) entry which is preliminary data.</text>
</comment>
<gene>
    <name evidence="1" type="ORF">BT62DRAFT_985991</name>
</gene>
<dbReference type="SUPFAM" id="SSF50494">
    <property type="entry name" value="Trypsin-like serine proteases"/>
    <property type="match status" value="1"/>
</dbReference>
<proteinExistence type="predicted"/>
<reference evidence="1" key="1">
    <citation type="submission" date="2020-11" db="EMBL/GenBank/DDBJ databases">
        <title>Adaptations for nitrogen fixation in a non-lichenized fungal sporocarp promotes dispersal by wood-feeding termites.</title>
        <authorList>
            <consortium name="DOE Joint Genome Institute"/>
            <person name="Koch R.A."/>
            <person name="Yoon G."/>
            <person name="Arayal U."/>
            <person name="Lail K."/>
            <person name="Amirebrahimi M."/>
            <person name="Labutti K."/>
            <person name="Lipzen A."/>
            <person name="Riley R."/>
            <person name="Barry K."/>
            <person name="Henrissat B."/>
            <person name="Grigoriev I.V."/>
            <person name="Herr J.R."/>
            <person name="Aime M.C."/>
        </authorList>
    </citation>
    <scope>NUCLEOTIDE SEQUENCE</scope>
    <source>
        <strain evidence="1">MCA 3950</strain>
    </source>
</reference>
<organism evidence="1 2">
    <name type="scientific">Guyanagaster necrorhizus</name>
    <dbReference type="NCBI Taxonomy" id="856835"/>
    <lineage>
        <taxon>Eukaryota</taxon>
        <taxon>Fungi</taxon>
        <taxon>Dikarya</taxon>
        <taxon>Basidiomycota</taxon>
        <taxon>Agaricomycotina</taxon>
        <taxon>Agaricomycetes</taxon>
        <taxon>Agaricomycetidae</taxon>
        <taxon>Agaricales</taxon>
        <taxon>Marasmiineae</taxon>
        <taxon>Physalacriaceae</taxon>
        <taxon>Guyanagaster</taxon>
    </lineage>
</organism>
<sequence length="514" mass="56945">MSDDAELHPSSTPWFTVTEGLSKVYYKGLPSEPLLIATTNPSPFKDPAGPEAYAVLKELRELGDHPLASAWDHGLADHLRCSLNTMCVDWTIEKGQSSGPAIVWIGVEFGALTFQKGRDVAFNCRALIDSYGFRNCHVEIRESRVMGQGGNRFFDPVAFSDPTFIARDPYTATLGIPISTKNRPWIEGTGGFYLSAGGDDKDIYLVTARHVVLPVDNNNNNTEYQRRNNSRPRENVIVLGAASFKEKLAAIDKKIEGEESITIDARRRIALVKDKDDRASVTEREEAEDDLQKAETSMKALRDFRREIATHWRPEEKRIFGELAWAPPIVCSTNPGEFTLDLAVIKIDAGKLDANNYCGNTINIGDKYTHDKFMEKPSRTLRGQVPETVLTNPSMRDANTESCLVVFKNGISTGITLGKANNVSSYTRSYFNQYQESREWPIIPTDKNSGPFSRKGDSGSCVADAFGRIGGILTGGTGATDSSDVTYVTPISFIMKVLHRTKIFKYAHLNPILA</sequence>
<evidence type="ECO:0000313" key="2">
    <source>
        <dbReference type="Proteomes" id="UP000812287"/>
    </source>
</evidence>
<dbReference type="OrthoDB" id="5424209at2759"/>
<keyword evidence="2" id="KW-1185">Reference proteome</keyword>
<protein>
    <recommendedName>
        <fullName evidence="3">Serine protease</fullName>
    </recommendedName>
</protein>
<dbReference type="GeneID" id="66112275"/>
<dbReference type="Proteomes" id="UP000812287">
    <property type="component" value="Unassembled WGS sequence"/>
</dbReference>
<dbReference type="InterPro" id="IPR009003">
    <property type="entry name" value="Peptidase_S1_PA"/>
</dbReference>
<evidence type="ECO:0000313" key="1">
    <source>
        <dbReference type="EMBL" id="KAG7448837.1"/>
    </source>
</evidence>
<dbReference type="EMBL" id="MU250529">
    <property type="protein sequence ID" value="KAG7448837.1"/>
    <property type="molecule type" value="Genomic_DNA"/>
</dbReference>
<evidence type="ECO:0008006" key="3">
    <source>
        <dbReference type="Google" id="ProtNLM"/>
    </source>
</evidence>